<dbReference type="RefSeq" id="WP_042621242.1">
    <property type="nucleotide sequence ID" value="NZ_CP007790.1"/>
</dbReference>
<dbReference type="InterPro" id="IPR029756">
    <property type="entry name" value="MTH1187/YkoF-like"/>
</dbReference>
<evidence type="ECO:0000259" key="2">
    <source>
        <dbReference type="Pfam" id="PF01910"/>
    </source>
</evidence>
<dbReference type="EMBL" id="CP007790">
    <property type="protein sequence ID" value="AJK68640.1"/>
    <property type="molecule type" value="Genomic_DNA"/>
</dbReference>
<name>A0A0B6TSR4_9CORY</name>
<dbReference type="Pfam" id="PF01910">
    <property type="entry name" value="Thiamine_BP"/>
    <property type="match status" value="1"/>
</dbReference>
<feature type="domain" description="Thiamine-binding protein" evidence="2">
    <location>
        <begin position="4"/>
        <end position="95"/>
    </location>
</feature>
<dbReference type="PANTHER" id="PTHR33777:SF1">
    <property type="entry name" value="UPF0045 PROTEIN ECM15"/>
    <property type="match status" value="1"/>
</dbReference>
<dbReference type="Proteomes" id="UP000031928">
    <property type="component" value="Chromosome"/>
</dbReference>
<accession>A0A0B6TSR4</accession>
<comment type="similarity">
    <text evidence="1">Belongs to the UPF0045 family.</text>
</comment>
<keyword evidence="4" id="KW-1185">Reference proteome</keyword>
<proteinExistence type="inferred from homology"/>
<dbReference type="SUPFAM" id="SSF89957">
    <property type="entry name" value="MTH1187/YkoF-like"/>
    <property type="match status" value="1"/>
</dbReference>
<dbReference type="KEGG" id="cmq:B840_05120"/>
<dbReference type="GO" id="GO:0005829">
    <property type="term" value="C:cytosol"/>
    <property type="evidence" value="ECO:0007669"/>
    <property type="project" value="TreeGrafter"/>
</dbReference>
<dbReference type="InterPro" id="IPR051614">
    <property type="entry name" value="UPF0045_domain"/>
</dbReference>
<gene>
    <name evidence="3" type="ORF">B840_05120</name>
</gene>
<dbReference type="STRING" id="1224162.B840_05120"/>
<dbReference type="HOGENOM" id="CLU_137479_1_0_11"/>
<dbReference type="PANTHER" id="PTHR33777">
    <property type="entry name" value="UPF0045 PROTEIN ECM15"/>
    <property type="match status" value="1"/>
</dbReference>
<reference evidence="3 4" key="1">
    <citation type="submission" date="2014-05" db="EMBL/GenBank/DDBJ databases">
        <title>Complete genome sequence of Corynebacterium marinum DSM 44953.</title>
        <authorList>
            <person name="Schaffert L."/>
            <person name="Albersmeier A."/>
            <person name="Kalinowski J."/>
            <person name="Ruckert C."/>
        </authorList>
    </citation>
    <scope>NUCLEOTIDE SEQUENCE [LARGE SCALE GENOMIC DNA]</scope>
    <source>
        <strain evidence="3 4">DSM 44953</strain>
    </source>
</reference>
<dbReference type="AlphaFoldDB" id="A0A0B6TSR4"/>
<protein>
    <recommendedName>
        <fullName evidence="2">Thiamine-binding protein domain-containing protein</fullName>
    </recommendedName>
</protein>
<dbReference type="OrthoDB" id="9793516at2"/>
<evidence type="ECO:0000313" key="4">
    <source>
        <dbReference type="Proteomes" id="UP000031928"/>
    </source>
</evidence>
<dbReference type="InterPro" id="IPR002767">
    <property type="entry name" value="Thiamine_BP"/>
</dbReference>
<organism evidence="3 4">
    <name type="scientific">Corynebacterium marinum DSM 44953</name>
    <dbReference type="NCBI Taxonomy" id="1224162"/>
    <lineage>
        <taxon>Bacteria</taxon>
        <taxon>Bacillati</taxon>
        <taxon>Actinomycetota</taxon>
        <taxon>Actinomycetes</taxon>
        <taxon>Mycobacteriales</taxon>
        <taxon>Corynebacteriaceae</taxon>
        <taxon>Corynebacterium</taxon>
    </lineage>
</organism>
<sequence>MIIAFSVAPAVTATPDAEMSAAVADAVRIVRDSGLPNETNAMFTLVEGEWDEVMDVVKRATEAVAAVSPRVSLVLKADIRAGYGDQLHQKVESLEKHLH</sequence>
<dbReference type="Gene3D" id="3.30.70.930">
    <property type="match status" value="1"/>
</dbReference>
<evidence type="ECO:0000313" key="3">
    <source>
        <dbReference type="EMBL" id="AJK68640.1"/>
    </source>
</evidence>
<evidence type="ECO:0000256" key="1">
    <source>
        <dbReference type="ARBA" id="ARBA00010272"/>
    </source>
</evidence>